<evidence type="ECO:0000256" key="3">
    <source>
        <dbReference type="ARBA" id="ARBA00023237"/>
    </source>
</evidence>
<feature type="signal peptide" evidence="6">
    <location>
        <begin position="1"/>
        <end position="20"/>
    </location>
</feature>
<evidence type="ECO:0000259" key="7">
    <source>
        <dbReference type="PROSITE" id="PS51123"/>
    </source>
</evidence>
<organism evidence="8 9">
    <name type="scientific">Parabacteroides chartae</name>
    <dbReference type="NCBI Taxonomy" id="1037355"/>
    <lineage>
        <taxon>Bacteria</taxon>
        <taxon>Pseudomonadati</taxon>
        <taxon>Bacteroidota</taxon>
        <taxon>Bacteroidia</taxon>
        <taxon>Bacteroidales</taxon>
        <taxon>Tannerellaceae</taxon>
        <taxon>Parabacteroides</taxon>
    </lineage>
</organism>
<proteinExistence type="predicted"/>
<evidence type="ECO:0000256" key="5">
    <source>
        <dbReference type="SAM" id="MobiDB-lite"/>
    </source>
</evidence>
<dbReference type="PANTHER" id="PTHR30329:SF21">
    <property type="entry name" value="LIPOPROTEIN YIAD-RELATED"/>
    <property type="match status" value="1"/>
</dbReference>
<evidence type="ECO:0000313" key="8">
    <source>
        <dbReference type="EMBL" id="SKB26287.1"/>
    </source>
</evidence>
<keyword evidence="9" id="KW-1185">Reference proteome</keyword>
<dbReference type="InterPro" id="IPR006665">
    <property type="entry name" value="OmpA-like"/>
</dbReference>
<dbReference type="InterPro" id="IPR036737">
    <property type="entry name" value="OmpA-like_sf"/>
</dbReference>
<dbReference type="GO" id="GO:0009279">
    <property type="term" value="C:cell outer membrane"/>
    <property type="evidence" value="ECO:0007669"/>
    <property type="project" value="UniProtKB-SubCell"/>
</dbReference>
<feature type="region of interest" description="Disordered" evidence="5">
    <location>
        <begin position="43"/>
        <end position="87"/>
    </location>
</feature>
<feature type="domain" description="OmpA-like" evidence="7">
    <location>
        <begin position="305"/>
        <end position="420"/>
    </location>
</feature>
<evidence type="ECO:0000256" key="1">
    <source>
        <dbReference type="ARBA" id="ARBA00004442"/>
    </source>
</evidence>
<dbReference type="RefSeq" id="WP_079681907.1">
    <property type="nucleotide sequence ID" value="NZ_FUYQ01000001.1"/>
</dbReference>
<evidence type="ECO:0000256" key="4">
    <source>
        <dbReference type="PROSITE-ProRule" id="PRU00473"/>
    </source>
</evidence>
<comment type="subcellular location">
    <subcellularLocation>
        <location evidence="1">Cell outer membrane</location>
    </subcellularLocation>
</comment>
<dbReference type="PROSITE" id="PS51123">
    <property type="entry name" value="OMPA_2"/>
    <property type="match status" value="1"/>
</dbReference>
<dbReference type="AlphaFoldDB" id="A0A1T4ZUL1"/>
<reference evidence="9" key="1">
    <citation type="submission" date="2017-02" db="EMBL/GenBank/DDBJ databases">
        <authorList>
            <person name="Varghese N."/>
            <person name="Submissions S."/>
        </authorList>
    </citation>
    <scope>NUCLEOTIDE SEQUENCE [LARGE SCALE GENOMIC DNA]</scope>
    <source>
        <strain evidence="9">DSM 24967</strain>
    </source>
</reference>
<evidence type="ECO:0000313" key="9">
    <source>
        <dbReference type="Proteomes" id="UP000190852"/>
    </source>
</evidence>
<dbReference type="PANTHER" id="PTHR30329">
    <property type="entry name" value="STATOR ELEMENT OF FLAGELLAR MOTOR COMPLEX"/>
    <property type="match status" value="1"/>
</dbReference>
<dbReference type="InterPro" id="IPR050330">
    <property type="entry name" value="Bact_OuterMem_StrucFunc"/>
</dbReference>
<keyword evidence="6" id="KW-0732">Signal</keyword>
<dbReference type="InterPro" id="IPR006664">
    <property type="entry name" value="OMP_bac"/>
</dbReference>
<dbReference type="Gene3D" id="3.30.1330.60">
    <property type="entry name" value="OmpA-like domain"/>
    <property type="match status" value="1"/>
</dbReference>
<dbReference type="Proteomes" id="UP000190852">
    <property type="component" value="Unassembled WGS sequence"/>
</dbReference>
<feature type="chain" id="PRO_5012933655" evidence="6">
    <location>
        <begin position="21"/>
        <end position="420"/>
    </location>
</feature>
<name>A0A1T4ZUL1_9BACT</name>
<accession>A0A1T4ZUL1</accession>
<dbReference type="EMBL" id="FUYQ01000001">
    <property type="protein sequence ID" value="SKB26287.1"/>
    <property type="molecule type" value="Genomic_DNA"/>
</dbReference>
<dbReference type="Pfam" id="PF00691">
    <property type="entry name" value="OmpA"/>
    <property type="match status" value="1"/>
</dbReference>
<dbReference type="SUPFAM" id="SSF103088">
    <property type="entry name" value="OmpA-like"/>
    <property type="match status" value="1"/>
</dbReference>
<evidence type="ECO:0000256" key="2">
    <source>
        <dbReference type="ARBA" id="ARBA00023136"/>
    </source>
</evidence>
<sequence>MKRFILLAGICILSGLQANAQGWLEKMGKKVKEKTVENVEERIEQNTENAINKELDKAEKAVKQSDDRDNSDSSDANEGKASNGAKQTKLEGTSQYDFVPGNKILYFEDFSQDAIGDFPAQWTSNGSGEVKTVNIAPGRWLHLNGEDAVYCYMKEIEFPDNFIIEFDLIPDNQFDYGIELTLYQEDKSDPKELNDHLYPGIGGIQIVPKKDGWETKGYHTDKDWLTGNASRNPIIQEELNHVIVWIQKRRVRIYHQGAKVLDAPTNIYPETKFDRLRFSGWDRHSSPYVSNLKITTAASDTRSKLITEGKLVTYGITFDVNKADIKPESYGTLKSIADVLKENPDIKIKIEGHTDSDGDAAANLELSKLRADAVKKQLSTGFGIETARMQTAGAGENIPISPNDTPANKATNRRVEITKL</sequence>
<gene>
    <name evidence="8" type="ORF">SAMN05660349_00130</name>
</gene>
<evidence type="ECO:0000256" key="6">
    <source>
        <dbReference type="SAM" id="SignalP"/>
    </source>
</evidence>
<keyword evidence="3" id="KW-0998">Cell outer membrane</keyword>
<keyword evidence="2 4" id="KW-0472">Membrane</keyword>
<dbReference type="PRINTS" id="PR01021">
    <property type="entry name" value="OMPADOMAIN"/>
</dbReference>
<protein>
    <submittedName>
        <fullName evidence="8">OmpA family protein</fullName>
    </submittedName>
</protein>
<feature type="compositionally biased region" description="Basic and acidic residues" evidence="5">
    <location>
        <begin position="43"/>
        <end position="71"/>
    </location>
</feature>
<dbReference type="CDD" id="cd07185">
    <property type="entry name" value="OmpA_C-like"/>
    <property type="match status" value="1"/>
</dbReference>